<dbReference type="EMBL" id="AC113336">
    <property type="protein sequence ID" value="AAM01179.2"/>
    <property type="molecule type" value="Genomic_DNA"/>
</dbReference>
<dbReference type="InterPro" id="IPR002156">
    <property type="entry name" value="RNaseH_domain"/>
</dbReference>
<dbReference type="Pfam" id="PF03372">
    <property type="entry name" value="Exo_endo_phos"/>
    <property type="match status" value="1"/>
</dbReference>
<feature type="domain" description="CCHC-type" evidence="3">
    <location>
        <begin position="418"/>
        <end position="431"/>
    </location>
</feature>
<dbReference type="CDD" id="cd06222">
    <property type="entry name" value="RNase_H_like"/>
    <property type="match status" value="1"/>
</dbReference>
<dbReference type="InterPro" id="IPR012337">
    <property type="entry name" value="RNaseH-like_sf"/>
</dbReference>
<name>Q8S5K1_ORYSJ</name>
<evidence type="ECO:0000259" key="3">
    <source>
        <dbReference type="PROSITE" id="PS50158"/>
    </source>
</evidence>
<feature type="domain" description="Reverse transcriptase" evidence="4">
    <location>
        <begin position="1044"/>
        <end position="1325"/>
    </location>
</feature>
<evidence type="ECO:0000313" key="6">
    <source>
        <dbReference type="Proteomes" id="UP000000763"/>
    </source>
</evidence>
<dbReference type="PANTHER" id="PTHR46890:SF48">
    <property type="entry name" value="RNA-DIRECTED DNA POLYMERASE"/>
    <property type="match status" value="1"/>
</dbReference>
<dbReference type="InterPro" id="IPR025836">
    <property type="entry name" value="Zn_knuckle_CX2CX4HX4C"/>
</dbReference>
<evidence type="ECO:0000313" key="5">
    <source>
        <dbReference type="EMBL" id="AAM01179.2"/>
    </source>
</evidence>
<keyword evidence="1" id="KW-0863">Zinc-finger</keyword>
<dbReference type="InterPro" id="IPR036691">
    <property type="entry name" value="Endo/exonu/phosph_ase_sf"/>
</dbReference>
<dbReference type="PANTHER" id="PTHR46890">
    <property type="entry name" value="NON-LTR RETROLELEMENT REVERSE TRANSCRIPTASE-LIKE PROTEIN-RELATED"/>
    <property type="match status" value="1"/>
</dbReference>
<keyword evidence="1" id="KW-0479">Metal-binding</keyword>
<protein>
    <submittedName>
        <fullName evidence="5">Retroelement</fullName>
    </submittedName>
</protein>
<dbReference type="Proteomes" id="UP000000763">
    <property type="component" value="Chromosome 10"/>
</dbReference>
<dbReference type="InterPro" id="IPR001878">
    <property type="entry name" value="Znf_CCHC"/>
</dbReference>
<dbReference type="SUPFAM" id="SSF56219">
    <property type="entry name" value="DNase I-like"/>
    <property type="match status" value="1"/>
</dbReference>
<dbReference type="Gene3D" id="3.30.420.10">
    <property type="entry name" value="Ribonuclease H-like superfamily/Ribonuclease H"/>
    <property type="match status" value="1"/>
</dbReference>
<dbReference type="InterPro" id="IPR044730">
    <property type="entry name" value="RNase_H-like_dom_plant"/>
</dbReference>
<proteinExistence type="predicted"/>
<sequence>MEISSNMLLMSPGVLPAVGCSGGDFLPVLKRDLVGWLDHTRIGDKLKAFPLGGLIYGKGSFSAFHIVPVDLWPLRNSGRGRRLNLFWHPKFELYWNPNSVALQYKYKAQWWPKVRFKVFPEIGLGVVNPVSLFVGSSGSPMAANVGGGDKGIVIGIISHPKPTSGNETDAVILDRIPLKMIKGAAGTSDQGQEHTTAARRGSAENNQVDATQGPTVFTEGDLVEDDEDVVVVNIEDDELQTAGLWTILARFYSLRTPNQVALFDDMRRAWRLRADISYKSLRDNMFIITFSAEGDYDFVIKGGPWIHRGDALLVASFDGITCPSNVPLDVVPIWVRIYDLPLVLMTKVRGEMFGSKLGKVREVDVGDDGRNKHDFFHIRVDLPVKRPLKSQIAIRMTVQGKEVLRRFDLHYERVPHFCFICGFIGHSDRDCNRRSANEEQPFQFSAELRCSPLKPFEKKISKVKAAQTSSVARNLFFRGAGSASSLSSRHKQDGQMQEAIPPRVDAHDGFEFKEREGDTAIDEMLAQQAGKMDVTGDKTQGTSMVVPAGKLAQQQSEKEAPKKTDGDEISASEMIPAMRNLQQQASFGEVSSEEISDANRKRMPDQSGLQIKGRVQQALLEYQQYTGGSNSMHGDIGKAARAVKRLKKAVEGEDTDDMEATSHGAAGNAVTVRDLCALVKEAGSHIVFLSETRQKIEKVRRLRNRLGLRGFAGVNSDGMSGGLALFWHESIHVEIISMNERYIDAYVRLSVNAPVWHATFVYGEPRVENRHRMWALLNSIKQVSDLPWLVVGDFNETLWQFEHFSLKQRSELQMQAFRDVVQRCDLHDLGFSGVPYTYDNRREGRSNVKVRLDRALADDGWRGLFSTAQTIAPSLSSGNPVKCVHYEIYWERDPAISEVIAESWGVSGVKQDLSDISQALFRMMSDLRTWMWRAKKNKITKLRDSDDTVHSTTKELERMATEYFQRLFTADPSIDHSRVTSLMKPKVTDAMNEELCKTFSEEEIANALFQIGPLKAPGPDGFPGRFYQRNWAILKDDIVRAVQEFFSLGTMPSGVNETAIVLIPKTEQPQELKDFRPISLCNVVYKIVSKCLVNRLRPILDDLVSQNQSAFVPGRLITDNALIAFEYFHHIQRNKNPENAYSAYKLDLSKAYDRVDWEFLEQAMVKLGFAHCWVKWIMACITLVRYAVKLNGTLLNTFAPSRGLRQGDPLSPFLFLFVADGLSFLLEEKVDQGAMNPIHICRHAPAVLHLLFADDTPLFFKAANDQAVVMKEVLETYASCTGQLINPSKCSIMFGQSSPTAVQNQIKQTLQISNSFEDKYLGFPTPEGRMTKGKFQSLQERLWKRIMLWGEKFLSTGGKEILIKAVLQAMPVYVMGLFKLPESVCEELTKLVRNFWWGAEKGMRRTHWKSWDCLIAQKLKGGMGFRDFRLFNQALLARQAWRLLDRPDSLCARILKAIYYPNGSLIDTSFGGNASPGWRAIEYGLELLKKGIIWRIGNGKSVRLWRDPWIPRSYSRRPISAKRNCRLRWVSDLIDQSGSWDTDKISQHFLPMDAEAILNIRLSSRLEDDFIAWHPDKLGRFSVRSAYHLAVALAHVDEGSSSSGNGNSRAWNALWKCNAPQKLNPLSNIRNGDPKVILDLLEQSQPEDQVMLLMVLWRIWHTRNEIVHGKPAPGMLVSKRFIESYVLSLAEIKQHPQASPEKGKHVVDVVQKKLHSIKRSREPVPDKWLKPLPGSMKLNVDGSFQESDGKGGIGAVLRNCTGEVIFAACGHVDCCSSALETELLACRDGLALALQWTLLPIVIETDCLAMIHLFRDATGAKSELAFLIREIDSLLVGNRDISFSKCLRSQNHISHYLANKGRCDKITQFWPDNKCTFISQFICEEANE</sequence>
<dbReference type="GO" id="GO:0003676">
    <property type="term" value="F:nucleic acid binding"/>
    <property type="evidence" value="ECO:0007669"/>
    <property type="project" value="InterPro"/>
</dbReference>
<reference evidence="6" key="2">
    <citation type="journal article" date="2008" name="Nucleic Acids Res.">
        <title>The rice annotation project database (RAP-DB): 2008 update.</title>
        <authorList>
            <consortium name="The rice annotation project (RAP)"/>
        </authorList>
    </citation>
    <scope>GENOME REANNOTATION</scope>
    <source>
        <strain evidence="6">cv. Nipponbare</strain>
    </source>
</reference>
<dbReference type="PROSITE" id="PS50158">
    <property type="entry name" value="ZF_CCHC"/>
    <property type="match status" value="1"/>
</dbReference>
<accession>Q8S5J3</accession>
<dbReference type="Gene3D" id="3.60.10.10">
    <property type="entry name" value="Endonuclease/exonuclease/phosphatase"/>
    <property type="match status" value="1"/>
</dbReference>
<dbReference type="Pfam" id="PF14392">
    <property type="entry name" value="zf-CCHC_4"/>
    <property type="match status" value="1"/>
</dbReference>
<dbReference type="GO" id="GO:0004523">
    <property type="term" value="F:RNA-DNA hybrid ribonuclease activity"/>
    <property type="evidence" value="ECO:0007669"/>
    <property type="project" value="InterPro"/>
</dbReference>
<reference evidence="6" key="1">
    <citation type="journal article" date="2005" name="Nature">
        <title>The map-based sequence of the rice genome.</title>
        <authorList>
            <consortium name="International rice genome sequencing project (IRGSP)"/>
            <person name="Matsumoto T."/>
            <person name="Wu J."/>
            <person name="Kanamori H."/>
            <person name="Katayose Y."/>
            <person name="Fujisawa M."/>
            <person name="Namiki N."/>
            <person name="Mizuno H."/>
            <person name="Yamamoto K."/>
            <person name="Antonio B.A."/>
            <person name="Baba T."/>
            <person name="Sakata K."/>
            <person name="Nagamura Y."/>
            <person name="Aoki H."/>
            <person name="Arikawa K."/>
            <person name="Arita K."/>
            <person name="Bito T."/>
            <person name="Chiden Y."/>
            <person name="Fujitsuka N."/>
            <person name="Fukunaka R."/>
            <person name="Hamada M."/>
            <person name="Harada C."/>
            <person name="Hayashi A."/>
            <person name="Hijishita S."/>
            <person name="Honda M."/>
            <person name="Hosokawa S."/>
            <person name="Ichikawa Y."/>
            <person name="Idonuma A."/>
            <person name="Iijima M."/>
            <person name="Ikeda M."/>
            <person name="Ikeno M."/>
            <person name="Ito K."/>
            <person name="Ito S."/>
            <person name="Ito T."/>
            <person name="Ito Y."/>
            <person name="Ito Y."/>
            <person name="Iwabuchi A."/>
            <person name="Kamiya K."/>
            <person name="Karasawa W."/>
            <person name="Kurita K."/>
            <person name="Katagiri S."/>
            <person name="Kikuta A."/>
            <person name="Kobayashi H."/>
            <person name="Kobayashi N."/>
            <person name="Machita K."/>
            <person name="Maehara T."/>
            <person name="Masukawa M."/>
            <person name="Mizubayashi T."/>
            <person name="Mukai Y."/>
            <person name="Nagasaki H."/>
            <person name="Nagata Y."/>
            <person name="Naito S."/>
            <person name="Nakashima M."/>
            <person name="Nakama Y."/>
            <person name="Nakamichi Y."/>
            <person name="Nakamura M."/>
            <person name="Meguro A."/>
            <person name="Negishi M."/>
            <person name="Ohta I."/>
            <person name="Ohta T."/>
            <person name="Okamoto M."/>
            <person name="Ono N."/>
            <person name="Saji S."/>
            <person name="Sakaguchi M."/>
            <person name="Sakai K."/>
            <person name="Shibata M."/>
            <person name="Shimokawa T."/>
            <person name="Song J."/>
            <person name="Takazaki Y."/>
            <person name="Terasawa K."/>
            <person name="Tsugane M."/>
            <person name="Tsuji K."/>
            <person name="Ueda S."/>
            <person name="Waki K."/>
            <person name="Yamagata H."/>
            <person name="Yamamoto M."/>
            <person name="Yamamoto S."/>
            <person name="Yamane H."/>
            <person name="Yoshiki S."/>
            <person name="Yoshihara R."/>
            <person name="Yukawa K."/>
            <person name="Zhong H."/>
            <person name="Yano M."/>
            <person name="Yuan Q."/>
            <person name="Ouyang S."/>
            <person name="Liu J."/>
            <person name="Jones K.M."/>
            <person name="Gansberger K."/>
            <person name="Moffat K."/>
            <person name="Hill J."/>
            <person name="Bera J."/>
            <person name="Fadrosh D."/>
            <person name="Jin S."/>
            <person name="Johri S."/>
            <person name="Kim M."/>
            <person name="Overton L."/>
            <person name="Reardon M."/>
            <person name="Tsitrin T."/>
            <person name="Vuong H."/>
            <person name="Weaver B."/>
            <person name="Ciecko A."/>
            <person name="Tallon L."/>
            <person name="Jackson J."/>
            <person name="Pai G."/>
            <person name="Aken S.V."/>
            <person name="Utterback T."/>
            <person name="Reidmuller S."/>
            <person name="Feldblyum T."/>
            <person name="Hsiao J."/>
            <person name="Zismann V."/>
            <person name="Iobst S."/>
            <person name="de Vazeille A.R."/>
            <person name="Buell C.R."/>
            <person name="Ying K."/>
            <person name="Li Y."/>
            <person name="Lu T."/>
            <person name="Huang Y."/>
            <person name="Zhao Q."/>
            <person name="Feng Q."/>
            <person name="Zhang L."/>
            <person name="Zhu J."/>
            <person name="Weng Q."/>
            <person name="Mu J."/>
            <person name="Lu Y."/>
            <person name="Fan D."/>
            <person name="Liu Y."/>
            <person name="Guan J."/>
            <person name="Zhang Y."/>
            <person name="Yu S."/>
            <person name="Liu X."/>
            <person name="Zhang Y."/>
            <person name="Hong G."/>
            <person name="Han B."/>
            <person name="Choisne N."/>
            <person name="Demange N."/>
            <person name="Orjeda G."/>
            <person name="Samain S."/>
            <person name="Cattolico L."/>
            <person name="Pelletier E."/>
            <person name="Couloux A."/>
            <person name="Segurens B."/>
            <person name="Wincker P."/>
            <person name="D'Hont A."/>
            <person name="Scarpelli C."/>
            <person name="Weissenbach J."/>
            <person name="Salanoubat M."/>
            <person name="Quetier F."/>
            <person name="Yu Y."/>
            <person name="Kim H.R."/>
            <person name="Rambo T."/>
            <person name="Currie J."/>
            <person name="Collura K."/>
            <person name="Luo M."/>
            <person name="Yang T."/>
            <person name="Ammiraju J.S.S."/>
            <person name="Engler F."/>
            <person name="Soderlund C."/>
            <person name="Wing R.A."/>
            <person name="Palmer L.E."/>
            <person name="de la Bastide M."/>
            <person name="Spiegel L."/>
            <person name="Nascimento L."/>
            <person name="Zutavern T."/>
            <person name="O'Shaughnessy A."/>
            <person name="Dike S."/>
            <person name="Dedhia N."/>
            <person name="Preston R."/>
            <person name="Balija V."/>
            <person name="McCombie W.R."/>
            <person name="Chow T."/>
            <person name="Chen H."/>
            <person name="Chung M."/>
            <person name="Chen C."/>
            <person name="Shaw J."/>
            <person name="Wu H."/>
            <person name="Hsiao K."/>
            <person name="Chao Y."/>
            <person name="Chu M."/>
            <person name="Cheng C."/>
            <person name="Hour A."/>
            <person name="Lee P."/>
            <person name="Lin S."/>
            <person name="Lin Y."/>
            <person name="Liou J."/>
            <person name="Liu S."/>
            <person name="Hsing Y."/>
            <person name="Raghuvanshi S."/>
            <person name="Mohanty A."/>
            <person name="Bharti A.K."/>
            <person name="Gaur A."/>
            <person name="Gupta V."/>
            <person name="Kumar D."/>
            <person name="Ravi V."/>
            <person name="Vij S."/>
            <person name="Kapur A."/>
            <person name="Khurana P."/>
            <person name="Khurana P."/>
            <person name="Khurana J.P."/>
            <person name="Tyagi A.K."/>
            <person name="Gaikwad K."/>
            <person name="Singh A."/>
            <person name="Dalal V."/>
            <person name="Srivastava S."/>
            <person name="Dixit A."/>
            <person name="Pal A.K."/>
            <person name="Ghazi I.A."/>
            <person name="Yadav M."/>
            <person name="Pandit A."/>
            <person name="Bhargava A."/>
            <person name="Sureshbabu K."/>
            <person name="Batra K."/>
            <person name="Sharma T.R."/>
            <person name="Mohapatra T."/>
            <person name="Singh N.K."/>
            <person name="Messing J."/>
            <person name="Nelson A.B."/>
            <person name="Fuks G."/>
            <person name="Kavchok S."/>
            <person name="Keizer G."/>
            <person name="Linton E."/>
            <person name="Llaca V."/>
            <person name="Song R."/>
            <person name="Tanyolac B."/>
            <person name="Young S."/>
            <person name="Ho-Il K."/>
            <person name="Hahn J.H."/>
            <person name="Sangsakoo G."/>
            <person name="Vanavichit A."/>
            <person name="de Mattos Luiz.A.T."/>
            <person name="Zimmer P.D."/>
            <person name="Malone G."/>
            <person name="Dellagostin O."/>
            <person name="de Oliveira A.C."/>
            <person name="Bevan M."/>
            <person name="Bancroft I."/>
            <person name="Minx P."/>
            <person name="Cordum H."/>
            <person name="Wilson R."/>
            <person name="Cheng Z."/>
            <person name="Jin W."/>
            <person name="Jiang J."/>
            <person name="Leong S.A."/>
            <person name="Iwama H."/>
            <person name="Gojobori T."/>
            <person name="Itoh T."/>
            <person name="Niimura Y."/>
            <person name="Fujii Y."/>
            <person name="Habara T."/>
            <person name="Sakai H."/>
            <person name="Sato Y."/>
            <person name="Wilson G."/>
            <person name="Kumar K."/>
            <person name="McCouch S."/>
            <person name="Juretic N."/>
            <person name="Hoen D."/>
            <person name="Wright S."/>
            <person name="Bruskiewich R."/>
            <person name="Bureau T."/>
            <person name="Miyao A."/>
            <person name="Hirochika H."/>
            <person name="Nishikawa T."/>
            <person name="Kadowaki K."/>
            <person name="Sugiura M."/>
            <person name="Burr B."/>
            <person name="Sasaki T."/>
        </authorList>
    </citation>
    <scope>NUCLEOTIDE SEQUENCE [LARGE SCALE GENOMIC DNA]</scope>
    <source>
        <strain evidence="6">cv. Nipponbare</strain>
    </source>
</reference>
<gene>
    <name evidence="5" type="primary">OSJNBa0011A24.23</name>
</gene>
<dbReference type="SUPFAM" id="SSF56672">
    <property type="entry name" value="DNA/RNA polymerases"/>
    <property type="match status" value="1"/>
</dbReference>
<evidence type="ECO:0000259" key="4">
    <source>
        <dbReference type="PROSITE" id="PS50878"/>
    </source>
</evidence>
<dbReference type="Pfam" id="PF13456">
    <property type="entry name" value="RVT_3"/>
    <property type="match status" value="1"/>
</dbReference>
<dbReference type="InterPro" id="IPR052343">
    <property type="entry name" value="Retrotransposon-Effector_Assoc"/>
</dbReference>
<dbReference type="PROSITE" id="PS50878">
    <property type="entry name" value="RT_POL"/>
    <property type="match status" value="1"/>
</dbReference>
<dbReference type="SUPFAM" id="SSF53098">
    <property type="entry name" value="Ribonuclease H-like"/>
    <property type="match status" value="1"/>
</dbReference>
<keyword evidence="1" id="KW-0862">Zinc</keyword>
<evidence type="ECO:0000256" key="2">
    <source>
        <dbReference type="SAM" id="MobiDB-lite"/>
    </source>
</evidence>
<dbReference type="InterPro" id="IPR043502">
    <property type="entry name" value="DNA/RNA_pol_sf"/>
</dbReference>
<evidence type="ECO:0000256" key="1">
    <source>
        <dbReference type="PROSITE-ProRule" id="PRU00047"/>
    </source>
</evidence>
<dbReference type="InterPro" id="IPR000477">
    <property type="entry name" value="RT_dom"/>
</dbReference>
<dbReference type="CDD" id="cd01650">
    <property type="entry name" value="RT_nLTR_like"/>
    <property type="match status" value="1"/>
</dbReference>
<accession>Q8S5K1</accession>
<dbReference type="GO" id="GO:0008270">
    <property type="term" value="F:zinc ion binding"/>
    <property type="evidence" value="ECO:0007669"/>
    <property type="project" value="UniProtKB-KW"/>
</dbReference>
<dbReference type="Pfam" id="PF00078">
    <property type="entry name" value="RVT_1"/>
    <property type="match status" value="1"/>
</dbReference>
<dbReference type="InterPro" id="IPR005135">
    <property type="entry name" value="Endo/exonuclease/phosphatase"/>
</dbReference>
<organism evidence="5 6">
    <name type="scientific">Oryza sativa subsp. japonica</name>
    <name type="common">Rice</name>
    <dbReference type="NCBI Taxonomy" id="39947"/>
    <lineage>
        <taxon>Eukaryota</taxon>
        <taxon>Viridiplantae</taxon>
        <taxon>Streptophyta</taxon>
        <taxon>Embryophyta</taxon>
        <taxon>Tracheophyta</taxon>
        <taxon>Spermatophyta</taxon>
        <taxon>Magnoliopsida</taxon>
        <taxon>Liliopsida</taxon>
        <taxon>Poales</taxon>
        <taxon>Poaceae</taxon>
        <taxon>BOP clade</taxon>
        <taxon>Oryzoideae</taxon>
        <taxon>Oryzeae</taxon>
        <taxon>Oryzinae</taxon>
        <taxon>Oryza</taxon>
        <taxon>Oryza sativa</taxon>
    </lineage>
</organism>
<dbReference type="InterPro" id="IPR036397">
    <property type="entry name" value="RNaseH_sf"/>
</dbReference>
<feature type="region of interest" description="Disordered" evidence="2">
    <location>
        <begin position="184"/>
        <end position="208"/>
    </location>
</feature>